<dbReference type="OrthoDB" id="9808041at2"/>
<dbReference type="GO" id="GO:0004146">
    <property type="term" value="F:dihydrofolate reductase activity"/>
    <property type="evidence" value="ECO:0007669"/>
    <property type="project" value="UniProtKB-EC"/>
</dbReference>
<sequence length="167" mass="19308">MNLIAAVDGNWGIGNKCELLQIIPQDMQYFKALTTGSCVVMGRTTFESLPRRQPLPDRINIVLSTTYKDTSPGIVVCASLAELFRYLKQCEKDIYVIGGEAVYRQLMPFCTDAYITKIRQCFIADRHLPNLDEAPGWECVEEGSWQQYKEWDYRFMRYKNLAALCWK</sequence>
<keyword evidence="9" id="KW-1185">Reference proteome</keyword>
<dbReference type="CDD" id="cd00209">
    <property type="entry name" value="DHFR"/>
    <property type="match status" value="1"/>
</dbReference>
<comment type="caution">
    <text evidence="8">The sequence shown here is derived from an EMBL/GenBank/DDBJ whole genome shotgun (WGS) entry which is preliminary data.</text>
</comment>
<dbReference type="SUPFAM" id="SSF53597">
    <property type="entry name" value="Dihydrofolate reductase-like"/>
    <property type="match status" value="1"/>
</dbReference>
<dbReference type="Pfam" id="PF00186">
    <property type="entry name" value="DHFR_1"/>
    <property type="match status" value="1"/>
</dbReference>
<gene>
    <name evidence="8" type="ORF">EV210_10527</name>
</gene>
<comment type="pathway">
    <text evidence="1">Cofactor biosynthesis; tetrahydrofolate biosynthesis; 5,6,7,8-tetrahydrofolate from 7,8-dihydrofolate: step 1/1.</text>
</comment>
<feature type="domain" description="DHFR" evidence="7">
    <location>
        <begin position="1"/>
        <end position="160"/>
    </location>
</feature>
<dbReference type="Proteomes" id="UP000295063">
    <property type="component" value="Unassembled WGS sequence"/>
</dbReference>
<dbReference type="GO" id="GO:0046452">
    <property type="term" value="P:dihydrofolate metabolic process"/>
    <property type="evidence" value="ECO:0007669"/>
    <property type="project" value="TreeGrafter"/>
</dbReference>
<dbReference type="GO" id="GO:0005829">
    <property type="term" value="C:cytosol"/>
    <property type="evidence" value="ECO:0007669"/>
    <property type="project" value="TreeGrafter"/>
</dbReference>
<keyword evidence="4" id="KW-0554">One-carbon metabolism</keyword>
<dbReference type="RefSeq" id="WP_132078386.1">
    <property type="nucleotide sequence ID" value="NZ_SLUI01000005.1"/>
</dbReference>
<dbReference type="InterPro" id="IPR024072">
    <property type="entry name" value="DHFR-like_dom_sf"/>
</dbReference>
<dbReference type="InterPro" id="IPR012259">
    <property type="entry name" value="DHFR"/>
</dbReference>
<dbReference type="EC" id="1.5.1.3" evidence="3"/>
<dbReference type="GO" id="GO:0046655">
    <property type="term" value="P:folic acid metabolic process"/>
    <property type="evidence" value="ECO:0007669"/>
    <property type="project" value="TreeGrafter"/>
</dbReference>
<dbReference type="GO" id="GO:0050661">
    <property type="term" value="F:NADP binding"/>
    <property type="evidence" value="ECO:0007669"/>
    <property type="project" value="InterPro"/>
</dbReference>
<accession>A0A4R1Q6K1</accession>
<dbReference type="GO" id="GO:0046654">
    <property type="term" value="P:tetrahydrofolate biosynthetic process"/>
    <property type="evidence" value="ECO:0007669"/>
    <property type="project" value="UniProtKB-UniPathway"/>
</dbReference>
<dbReference type="InterPro" id="IPR001796">
    <property type="entry name" value="DHFR_dom"/>
</dbReference>
<dbReference type="PRINTS" id="PR00070">
    <property type="entry name" value="DHFR"/>
</dbReference>
<evidence type="ECO:0000256" key="5">
    <source>
        <dbReference type="ARBA" id="ARBA00022857"/>
    </source>
</evidence>
<evidence type="ECO:0000256" key="6">
    <source>
        <dbReference type="ARBA" id="ARBA00023002"/>
    </source>
</evidence>
<dbReference type="EMBL" id="SLUI01000005">
    <property type="protein sequence ID" value="TCL37597.1"/>
    <property type="molecule type" value="Genomic_DNA"/>
</dbReference>
<dbReference type="Gene3D" id="3.40.430.10">
    <property type="entry name" value="Dihydrofolate Reductase, subunit A"/>
    <property type="match status" value="1"/>
</dbReference>
<dbReference type="UniPathway" id="UPA00077">
    <property type="reaction ID" value="UER00158"/>
</dbReference>
<dbReference type="PANTHER" id="PTHR48069:SF3">
    <property type="entry name" value="DIHYDROFOLATE REDUCTASE"/>
    <property type="match status" value="1"/>
</dbReference>
<evidence type="ECO:0000259" key="7">
    <source>
        <dbReference type="PROSITE" id="PS51330"/>
    </source>
</evidence>
<dbReference type="AlphaFoldDB" id="A0A4R1Q6K1"/>
<keyword evidence="5" id="KW-0521">NADP</keyword>
<evidence type="ECO:0000256" key="2">
    <source>
        <dbReference type="ARBA" id="ARBA00009539"/>
    </source>
</evidence>
<protein>
    <recommendedName>
        <fullName evidence="3">dihydrofolate reductase</fullName>
        <ecNumber evidence="3">1.5.1.3</ecNumber>
    </recommendedName>
</protein>
<dbReference type="PANTHER" id="PTHR48069">
    <property type="entry name" value="DIHYDROFOLATE REDUCTASE"/>
    <property type="match status" value="1"/>
</dbReference>
<reference evidence="8 9" key="1">
    <citation type="submission" date="2019-03" db="EMBL/GenBank/DDBJ databases">
        <title>Genomic Encyclopedia of Type Strains, Phase IV (KMG-IV): sequencing the most valuable type-strain genomes for metagenomic binning, comparative biology and taxonomic classification.</title>
        <authorList>
            <person name="Goeker M."/>
        </authorList>
    </citation>
    <scope>NUCLEOTIDE SEQUENCE [LARGE SCALE GENOMIC DNA]</scope>
    <source>
        <strain evidence="8 9">DSM 15969</strain>
    </source>
</reference>
<evidence type="ECO:0000313" key="8">
    <source>
        <dbReference type="EMBL" id="TCL37597.1"/>
    </source>
</evidence>
<name>A0A4R1Q6K1_9FIRM</name>
<keyword evidence="6" id="KW-0560">Oxidoreductase</keyword>
<evidence type="ECO:0000256" key="1">
    <source>
        <dbReference type="ARBA" id="ARBA00004903"/>
    </source>
</evidence>
<organism evidence="8 9">
    <name type="scientific">Anaerospora hongkongensis</name>
    <dbReference type="NCBI Taxonomy" id="244830"/>
    <lineage>
        <taxon>Bacteria</taxon>
        <taxon>Bacillati</taxon>
        <taxon>Bacillota</taxon>
        <taxon>Negativicutes</taxon>
        <taxon>Selenomonadales</taxon>
        <taxon>Sporomusaceae</taxon>
        <taxon>Anaerospora</taxon>
    </lineage>
</organism>
<dbReference type="PROSITE" id="PS51330">
    <property type="entry name" value="DHFR_2"/>
    <property type="match status" value="1"/>
</dbReference>
<evidence type="ECO:0000256" key="3">
    <source>
        <dbReference type="ARBA" id="ARBA00012856"/>
    </source>
</evidence>
<evidence type="ECO:0000256" key="4">
    <source>
        <dbReference type="ARBA" id="ARBA00022563"/>
    </source>
</evidence>
<comment type="similarity">
    <text evidence="2">Belongs to the dihydrofolate reductase family.</text>
</comment>
<evidence type="ECO:0000313" key="9">
    <source>
        <dbReference type="Proteomes" id="UP000295063"/>
    </source>
</evidence>
<proteinExistence type="inferred from homology"/>
<dbReference type="GO" id="GO:0006730">
    <property type="term" value="P:one-carbon metabolic process"/>
    <property type="evidence" value="ECO:0007669"/>
    <property type="project" value="UniProtKB-KW"/>
</dbReference>